<dbReference type="AlphaFoldDB" id="A0A8C3S3S6"/>
<organism evidence="1 2">
    <name type="scientific">Chelydra serpentina</name>
    <name type="common">Snapping turtle</name>
    <name type="synonym">Testudo serpentina</name>
    <dbReference type="NCBI Taxonomy" id="8475"/>
    <lineage>
        <taxon>Eukaryota</taxon>
        <taxon>Metazoa</taxon>
        <taxon>Chordata</taxon>
        <taxon>Craniata</taxon>
        <taxon>Vertebrata</taxon>
        <taxon>Euteleostomi</taxon>
        <taxon>Archelosauria</taxon>
        <taxon>Testudinata</taxon>
        <taxon>Testudines</taxon>
        <taxon>Cryptodira</taxon>
        <taxon>Durocryptodira</taxon>
        <taxon>Americhelydia</taxon>
        <taxon>Chelydroidea</taxon>
        <taxon>Chelydridae</taxon>
        <taxon>Chelydra</taxon>
    </lineage>
</organism>
<proteinExistence type="predicted"/>
<name>A0A8C3S3S6_CHESE</name>
<dbReference type="Gene3D" id="3.30.450.60">
    <property type="match status" value="1"/>
</dbReference>
<evidence type="ECO:0000313" key="1">
    <source>
        <dbReference type="Ensembl" id="ENSCSRP00000009217.1"/>
    </source>
</evidence>
<sequence>MLSQIFILSSKGDRLKRGHCPGGGGGLCLTLLVFPPPPPATQAHKGQNFVHVRHAGLYFAATTGHNVSPFTIIEFLNRGRTGDKPQPQ</sequence>
<dbReference type="Ensembl" id="ENSCSRT00000009535.1">
    <property type="protein sequence ID" value="ENSCSRP00000009217.1"/>
    <property type="gene ID" value="ENSCSRG00000006891.1"/>
</dbReference>
<dbReference type="InterPro" id="IPR020719">
    <property type="entry name" value="RNA3'_term_phos_cycl-like_CS"/>
</dbReference>
<dbReference type="InterPro" id="IPR011012">
    <property type="entry name" value="Longin-like_dom_sf"/>
</dbReference>
<dbReference type="SUPFAM" id="SSF64356">
    <property type="entry name" value="SNARE-like"/>
    <property type="match status" value="1"/>
</dbReference>
<protein>
    <submittedName>
        <fullName evidence="1">Uncharacterized protein</fullName>
    </submittedName>
</protein>
<accession>A0A8C3S3S6</accession>
<dbReference type="Proteomes" id="UP000694403">
    <property type="component" value="Unplaced"/>
</dbReference>
<reference evidence="1" key="1">
    <citation type="submission" date="2025-08" db="UniProtKB">
        <authorList>
            <consortium name="Ensembl"/>
        </authorList>
    </citation>
    <scope>IDENTIFICATION</scope>
</reference>
<evidence type="ECO:0000313" key="2">
    <source>
        <dbReference type="Proteomes" id="UP000694403"/>
    </source>
</evidence>
<keyword evidence="2" id="KW-1185">Reference proteome</keyword>
<dbReference type="PROSITE" id="PS01287">
    <property type="entry name" value="RTC"/>
    <property type="match status" value="1"/>
</dbReference>
<reference evidence="1" key="2">
    <citation type="submission" date="2025-09" db="UniProtKB">
        <authorList>
            <consortium name="Ensembl"/>
        </authorList>
    </citation>
    <scope>IDENTIFICATION</scope>
</reference>